<sequence>CEIPSNAILAEEFLKIFDGMSIGSNDLTQLTLGIDRDSAVLKKVGNEKNKAVKELIKKVIKICRQKKKYIGICGQAPSDFPDFAEFLVEQGIESMSLNPDTVIKTTLIVAKKEEQLKGRVGK</sequence>
<reference evidence="5" key="1">
    <citation type="journal article" date="2014" name="Front. Microbiol.">
        <title>High frequency of phylogenetically diverse reductive dehalogenase-homologous genes in deep subseafloor sedimentary metagenomes.</title>
        <authorList>
            <person name="Kawai M."/>
            <person name="Futagami T."/>
            <person name="Toyoda A."/>
            <person name="Takaki Y."/>
            <person name="Nishi S."/>
            <person name="Hori S."/>
            <person name="Arai W."/>
            <person name="Tsubouchi T."/>
            <person name="Morono Y."/>
            <person name="Uchiyama I."/>
            <person name="Ito T."/>
            <person name="Fujiyama A."/>
            <person name="Inagaki F."/>
            <person name="Takami H."/>
        </authorList>
    </citation>
    <scope>NUCLEOTIDE SEQUENCE</scope>
    <source>
        <strain evidence="5">Expedition CK06-06</strain>
    </source>
</reference>
<evidence type="ECO:0000259" key="4">
    <source>
        <dbReference type="Pfam" id="PF02896"/>
    </source>
</evidence>
<keyword evidence="3" id="KW-0067">ATP-binding</keyword>
<evidence type="ECO:0000256" key="2">
    <source>
        <dbReference type="ARBA" id="ARBA00022741"/>
    </source>
</evidence>
<dbReference type="AlphaFoldDB" id="X1NRF5"/>
<dbReference type="Pfam" id="PF02896">
    <property type="entry name" value="PEP-utilizers_C"/>
    <property type="match status" value="1"/>
</dbReference>
<accession>X1NRF5</accession>
<protein>
    <recommendedName>
        <fullName evidence="4">PEP-utilising enzyme C-terminal domain-containing protein</fullName>
    </recommendedName>
</protein>
<evidence type="ECO:0000256" key="3">
    <source>
        <dbReference type="ARBA" id="ARBA00022840"/>
    </source>
</evidence>
<feature type="non-terminal residue" evidence="5">
    <location>
        <position position="1"/>
    </location>
</feature>
<dbReference type="InterPro" id="IPR040442">
    <property type="entry name" value="Pyrv_kinase-like_dom_sf"/>
</dbReference>
<name>X1NRF5_9ZZZZ</name>
<dbReference type="InterPro" id="IPR023151">
    <property type="entry name" value="PEP_util_CS"/>
</dbReference>
<feature type="domain" description="PEP-utilising enzyme C-terminal" evidence="4">
    <location>
        <begin position="2"/>
        <end position="112"/>
    </location>
</feature>
<comment type="similarity">
    <text evidence="1">Belongs to the PEP-utilizing enzyme family.</text>
</comment>
<evidence type="ECO:0000256" key="1">
    <source>
        <dbReference type="ARBA" id="ARBA00007837"/>
    </source>
</evidence>
<dbReference type="SUPFAM" id="SSF51621">
    <property type="entry name" value="Phosphoenolpyruvate/pyruvate domain"/>
    <property type="match status" value="1"/>
</dbReference>
<dbReference type="PROSITE" id="PS00742">
    <property type="entry name" value="PEP_ENZYMES_2"/>
    <property type="match status" value="1"/>
</dbReference>
<keyword evidence="2" id="KW-0547">Nucleotide-binding</keyword>
<dbReference type="Gene3D" id="3.20.20.60">
    <property type="entry name" value="Phosphoenolpyruvate-binding domains"/>
    <property type="match status" value="1"/>
</dbReference>
<dbReference type="EMBL" id="BARV01042066">
    <property type="protein sequence ID" value="GAI46617.1"/>
    <property type="molecule type" value="Genomic_DNA"/>
</dbReference>
<dbReference type="PANTHER" id="PTHR43030:SF1">
    <property type="entry name" value="PHOSPHOENOLPYRUVATE SYNTHASE"/>
    <property type="match status" value="1"/>
</dbReference>
<dbReference type="GO" id="GO:0008986">
    <property type="term" value="F:pyruvate, water dikinase activity"/>
    <property type="evidence" value="ECO:0007669"/>
    <property type="project" value="InterPro"/>
</dbReference>
<comment type="caution">
    <text evidence="5">The sequence shown here is derived from an EMBL/GenBank/DDBJ whole genome shotgun (WGS) entry which is preliminary data.</text>
</comment>
<gene>
    <name evidence="5" type="ORF">S06H3_63423</name>
</gene>
<organism evidence="5">
    <name type="scientific">marine sediment metagenome</name>
    <dbReference type="NCBI Taxonomy" id="412755"/>
    <lineage>
        <taxon>unclassified sequences</taxon>
        <taxon>metagenomes</taxon>
        <taxon>ecological metagenomes</taxon>
    </lineage>
</organism>
<dbReference type="InterPro" id="IPR000121">
    <property type="entry name" value="PEP_util_C"/>
</dbReference>
<dbReference type="GO" id="GO:0005524">
    <property type="term" value="F:ATP binding"/>
    <property type="evidence" value="ECO:0007669"/>
    <property type="project" value="UniProtKB-KW"/>
</dbReference>
<dbReference type="InterPro" id="IPR015813">
    <property type="entry name" value="Pyrv/PenolPyrv_kinase-like_dom"/>
</dbReference>
<evidence type="ECO:0000313" key="5">
    <source>
        <dbReference type="EMBL" id="GAI46617.1"/>
    </source>
</evidence>
<dbReference type="PANTHER" id="PTHR43030">
    <property type="entry name" value="PHOSPHOENOLPYRUVATE SYNTHASE"/>
    <property type="match status" value="1"/>
</dbReference>
<proteinExistence type="inferred from homology"/>
<dbReference type="InterPro" id="IPR006319">
    <property type="entry name" value="PEP_synth"/>
</dbReference>